<evidence type="ECO:0000256" key="1">
    <source>
        <dbReference type="SAM" id="MobiDB-lite"/>
    </source>
</evidence>
<dbReference type="EMBL" id="RCZP01000003">
    <property type="protein sequence ID" value="TPG59755.1"/>
    <property type="molecule type" value="Genomic_DNA"/>
</dbReference>
<dbReference type="AlphaFoldDB" id="A0A502GCU6"/>
<dbReference type="OrthoDB" id="7285439at2"/>
<accession>A0A502GCU6</accession>
<name>A0A502GCU6_9PROT</name>
<sequence>MNQTPRLSLLALLLLLSACEAAVVDPYLAEGRWRPSGVNEANLRAMVANPGHLVSGQGPIRVDAQSAAAAVARYRADQVRPLPRTSSSDIGVEIGGANGR</sequence>
<dbReference type="PROSITE" id="PS51257">
    <property type="entry name" value="PROKAR_LIPOPROTEIN"/>
    <property type="match status" value="1"/>
</dbReference>
<evidence type="ECO:0000313" key="4">
    <source>
        <dbReference type="Proteomes" id="UP000317078"/>
    </source>
</evidence>
<proteinExistence type="predicted"/>
<evidence type="ECO:0000313" key="3">
    <source>
        <dbReference type="EMBL" id="TPG59755.1"/>
    </source>
</evidence>
<gene>
    <name evidence="3" type="ORF">EAH89_05875</name>
</gene>
<reference evidence="3 4" key="1">
    <citation type="journal article" date="2019" name="Environ. Microbiol.">
        <title>Species interactions and distinct microbial communities in high Arctic permafrost affected cryosols are associated with the CH4 and CO2 gas fluxes.</title>
        <authorList>
            <person name="Altshuler I."/>
            <person name="Hamel J."/>
            <person name="Turney S."/>
            <person name="Magnuson E."/>
            <person name="Levesque R."/>
            <person name="Greer C."/>
            <person name="Whyte L.G."/>
        </authorList>
    </citation>
    <scope>NUCLEOTIDE SEQUENCE [LARGE SCALE GENOMIC DNA]</scope>
    <source>
        <strain evidence="3 4">S9.3B</strain>
    </source>
</reference>
<organism evidence="3 4">
    <name type="scientific">Muricoccus nepalensis</name>
    <dbReference type="NCBI Taxonomy" id="1854500"/>
    <lineage>
        <taxon>Bacteria</taxon>
        <taxon>Pseudomonadati</taxon>
        <taxon>Pseudomonadota</taxon>
        <taxon>Alphaproteobacteria</taxon>
        <taxon>Acetobacterales</taxon>
        <taxon>Roseomonadaceae</taxon>
        <taxon>Muricoccus</taxon>
    </lineage>
</organism>
<feature type="region of interest" description="Disordered" evidence="1">
    <location>
        <begin position="80"/>
        <end position="100"/>
    </location>
</feature>
<keyword evidence="4" id="KW-1185">Reference proteome</keyword>
<dbReference type="Proteomes" id="UP000317078">
    <property type="component" value="Unassembled WGS sequence"/>
</dbReference>
<dbReference type="RefSeq" id="WP_140881853.1">
    <property type="nucleotide sequence ID" value="NZ_RCZP01000003.1"/>
</dbReference>
<feature type="chain" id="PRO_5021456881" evidence="2">
    <location>
        <begin position="22"/>
        <end position="100"/>
    </location>
</feature>
<feature type="signal peptide" evidence="2">
    <location>
        <begin position="1"/>
        <end position="21"/>
    </location>
</feature>
<protein>
    <submittedName>
        <fullName evidence="3">Uncharacterized protein</fullName>
    </submittedName>
</protein>
<evidence type="ECO:0000256" key="2">
    <source>
        <dbReference type="SAM" id="SignalP"/>
    </source>
</evidence>
<keyword evidence="2" id="KW-0732">Signal</keyword>
<comment type="caution">
    <text evidence="3">The sequence shown here is derived from an EMBL/GenBank/DDBJ whole genome shotgun (WGS) entry which is preliminary data.</text>
</comment>